<dbReference type="SUPFAM" id="SSF57802">
    <property type="entry name" value="Rubredoxin-like"/>
    <property type="match status" value="1"/>
</dbReference>
<name>A0ABV0C5I8_9GAMM</name>
<comment type="caution">
    <text evidence="1">The sequence shown here is derived from an EMBL/GenBank/DDBJ whole genome shotgun (WGS) entry which is preliminary data.</text>
</comment>
<keyword evidence="2" id="KW-1185">Reference proteome</keyword>
<accession>A0ABV0C5I8</accession>
<evidence type="ECO:0000313" key="1">
    <source>
        <dbReference type="EMBL" id="MEN5389629.1"/>
    </source>
</evidence>
<gene>
    <name evidence="1" type="ORF">ABE587_07300</name>
</gene>
<organism evidence="1 2">
    <name type="scientific">Stenotrophomonas hibiscicola</name>
    <dbReference type="NCBI Taxonomy" id="86189"/>
    <lineage>
        <taxon>Bacteria</taxon>
        <taxon>Pseudomonadati</taxon>
        <taxon>Pseudomonadota</taxon>
        <taxon>Gammaproteobacteria</taxon>
        <taxon>Lysobacterales</taxon>
        <taxon>Lysobacteraceae</taxon>
        <taxon>Stenotrophomonas</taxon>
        <taxon>Stenotrophomonas maltophilia group</taxon>
    </lineage>
</organism>
<dbReference type="EMBL" id="JBDJOF010000010">
    <property type="protein sequence ID" value="MEN5389629.1"/>
    <property type="molecule type" value="Genomic_DNA"/>
</dbReference>
<proteinExistence type="predicted"/>
<dbReference type="RefSeq" id="WP_308305162.1">
    <property type="nucleotide sequence ID" value="NZ_JBDJOF010000010.1"/>
</dbReference>
<sequence>MNSPVPYRNRFAHWYACNQRDPDGRLREEALNQAIGAVEAGEIITLDGVRSPLSKKIAEHHGLDQFEMNFNWVCTAQSWSCPCCSRTKFQVSRPGTKGQILAKLVIHHDHMGEALMAGFLQAFRDEGTNEAQVEGNRLVNRIGSAFAAYEEVLVCEDCNNADAIAKRAIGSPTYFSFSVSQIRGFIQSGDHRPHEIDVGKARQAWESAKAAYDLRMRIIGDVARAAATNNHWFEPHPSTSCAVPVFGDRVGYPGDFILSEWLSPGPLSDALGRNTSVSKPNLSRWRTEAPSKPKALPVNFLAILCSEEHKAKSWSALPDDWCCPICERSKRETVEVRSGGKLGFDHKGGPRKGAWASAPRFCNHCFTVFSALKREVTQLLEVDAHDTHGAVSPADIRAIIAARPNSPHVIQIDRARDLVERVVGKPVESAAAR</sequence>
<protein>
    <submittedName>
        <fullName evidence="1">Uncharacterized protein</fullName>
    </submittedName>
</protein>
<evidence type="ECO:0000313" key="2">
    <source>
        <dbReference type="Proteomes" id="UP001400166"/>
    </source>
</evidence>
<dbReference type="Proteomes" id="UP001400166">
    <property type="component" value="Unassembled WGS sequence"/>
</dbReference>
<reference evidence="1 2" key="1">
    <citation type="submission" date="2024-04" db="EMBL/GenBank/DDBJ databases">
        <title>WGS of bacteria from Torrens River.</title>
        <authorList>
            <person name="Wyrsch E.R."/>
            <person name="Drigo B."/>
        </authorList>
    </citation>
    <scope>NUCLEOTIDE SEQUENCE [LARGE SCALE GENOMIC DNA]</scope>
    <source>
        <strain evidence="1 2">TWI153</strain>
    </source>
</reference>